<proteinExistence type="predicted"/>
<protein>
    <submittedName>
        <fullName evidence="2">Uncharacterized protein</fullName>
    </submittedName>
</protein>
<accession>E9J1Y4</accession>
<gene>
    <name evidence="2" type="ORF">SINV_09586</name>
</gene>
<evidence type="ECO:0000313" key="2">
    <source>
        <dbReference type="EMBL" id="EFZ13169.1"/>
    </source>
</evidence>
<evidence type="ECO:0000256" key="1">
    <source>
        <dbReference type="SAM" id="MobiDB-lite"/>
    </source>
</evidence>
<organism>
    <name type="scientific">Solenopsis invicta</name>
    <name type="common">Red imported fire ant</name>
    <name type="synonym">Solenopsis wagneri</name>
    <dbReference type="NCBI Taxonomy" id="13686"/>
    <lineage>
        <taxon>Eukaryota</taxon>
        <taxon>Metazoa</taxon>
        <taxon>Ecdysozoa</taxon>
        <taxon>Arthropoda</taxon>
        <taxon>Hexapoda</taxon>
        <taxon>Insecta</taxon>
        <taxon>Pterygota</taxon>
        <taxon>Neoptera</taxon>
        <taxon>Endopterygota</taxon>
        <taxon>Hymenoptera</taxon>
        <taxon>Apocrita</taxon>
        <taxon>Aculeata</taxon>
        <taxon>Formicoidea</taxon>
        <taxon>Formicidae</taxon>
        <taxon>Myrmicinae</taxon>
        <taxon>Solenopsis</taxon>
    </lineage>
</organism>
<dbReference type="EMBL" id="GL767679">
    <property type="protein sequence ID" value="EFZ13169.1"/>
    <property type="molecule type" value="Genomic_DNA"/>
</dbReference>
<feature type="compositionally biased region" description="Polar residues" evidence="1">
    <location>
        <begin position="37"/>
        <end position="46"/>
    </location>
</feature>
<feature type="non-terminal residue" evidence="2">
    <location>
        <position position="199"/>
    </location>
</feature>
<feature type="region of interest" description="Disordered" evidence="1">
    <location>
        <begin position="32"/>
        <end position="53"/>
    </location>
</feature>
<dbReference type="HOGENOM" id="CLU_1375309_0_0_1"/>
<sequence length="199" mass="23346">MRTWSMTRTISRKNDEVIFTYKNKEYTGKVMEHSELSDNASNSRKSSPTKEELKEMLYQTRKKLEERSNENNLKINVENPNKNSIKNSVTSIENNLENFEDENEIEELEDADIQLYGKDFEPKMIHFENNFYCRNAMFYLAIENAHRPLQLVRRLLTGIFKKVALMNGTLTGQTARAQERDRQCVKMICLHPFAINAIV</sequence>
<dbReference type="AlphaFoldDB" id="E9J1Y4"/>
<name>E9J1Y4_SOLIN</name>
<reference evidence="2" key="1">
    <citation type="journal article" date="2011" name="Proc. Natl. Acad. Sci. U.S.A.">
        <title>The genome of the fire ant Solenopsis invicta.</title>
        <authorList>
            <person name="Wurm Y."/>
            <person name="Wang J."/>
            <person name="Riba-Grognuz O."/>
            <person name="Corona M."/>
            <person name="Nygaard S."/>
            <person name="Hunt B.G."/>
            <person name="Ingram K.K."/>
            <person name="Falquet L."/>
            <person name="Nipitwattanaphon M."/>
            <person name="Gotzek D."/>
            <person name="Dijkstra M.B."/>
            <person name="Oettler J."/>
            <person name="Comtesse F."/>
            <person name="Shih C.J."/>
            <person name="Wu W.J."/>
            <person name="Yang C.C."/>
            <person name="Thomas J."/>
            <person name="Beaudoing E."/>
            <person name="Pradervand S."/>
            <person name="Flegel V."/>
            <person name="Cook E.D."/>
            <person name="Fabbretti R."/>
            <person name="Stockinger H."/>
            <person name="Long L."/>
            <person name="Farmerie W.G."/>
            <person name="Oakey J."/>
            <person name="Boomsma J.J."/>
            <person name="Pamilo P."/>
            <person name="Yi S.V."/>
            <person name="Heinze J."/>
            <person name="Goodisman M.A."/>
            <person name="Farinelli L."/>
            <person name="Harshman K."/>
            <person name="Hulo N."/>
            <person name="Cerutti L."/>
            <person name="Xenarios I."/>
            <person name="Shoemaker D."/>
            <person name="Keller L."/>
        </authorList>
    </citation>
    <scope>NUCLEOTIDE SEQUENCE [LARGE SCALE GENOMIC DNA]</scope>
</reference>